<feature type="repeat" description="Filamin" evidence="4">
    <location>
        <begin position="1520"/>
        <end position="1554"/>
    </location>
</feature>
<feature type="repeat" description="Filamin" evidence="4">
    <location>
        <begin position="1602"/>
        <end position="1710"/>
    </location>
</feature>
<evidence type="ECO:0000313" key="7">
    <source>
        <dbReference type="EMBL" id="OXA46333.1"/>
    </source>
</evidence>
<feature type="region of interest" description="Disordered" evidence="5">
    <location>
        <begin position="547"/>
        <end position="569"/>
    </location>
</feature>
<feature type="domain" description="Calponin-homology (CH)" evidence="6">
    <location>
        <begin position="38"/>
        <end position="142"/>
    </location>
</feature>
<feature type="repeat" description="Filamin" evidence="4">
    <location>
        <begin position="817"/>
        <end position="893"/>
    </location>
</feature>
<dbReference type="Gene3D" id="2.60.40.10">
    <property type="entry name" value="Immunoglobulins"/>
    <property type="match status" value="18"/>
</dbReference>
<organism evidence="7 8">
    <name type="scientific">Folsomia candida</name>
    <name type="common">Springtail</name>
    <dbReference type="NCBI Taxonomy" id="158441"/>
    <lineage>
        <taxon>Eukaryota</taxon>
        <taxon>Metazoa</taxon>
        <taxon>Ecdysozoa</taxon>
        <taxon>Arthropoda</taxon>
        <taxon>Hexapoda</taxon>
        <taxon>Collembola</taxon>
        <taxon>Entomobryomorpha</taxon>
        <taxon>Isotomoidea</taxon>
        <taxon>Isotomidae</taxon>
        <taxon>Proisotominae</taxon>
        <taxon>Folsomia</taxon>
    </lineage>
</organism>
<dbReference type="PROSITE" id="PS00019">
    <property type="entry name" value="ACTININ_1"/>
    <property type="match status" value="1"/>
</dbReference>
<dbReference type="STRING" id="158441.A0A226DM90"/>
<evidence type="ECO:0000256" key="2">
    <source>
        <dbReference type="ARBA" id="ARBA00022737"/>
    </source>
</evidence>
<feature type="repeat" description="Filamin" evidence="4">
    <location>
        <begin position="1708"/>
        <end position="1802"/>
    </location>
</feature>
<keyword evidence="8" id="KW-1185">Reference proteome</keyword>
<dbReference type="PANTHER" id="PTHR38537">
    <property type="entry name" value="JITTERBUG, ISOFORM N"/>
    <property type="match status" value="1"/>
</dbReference>
<dbReference type="Pfam" id="PF00630">
    <property type="entry name" value="Filamin"/>
    <property type="match status" value="11"/>
</dbReference>
<feature type="repeat" description="Filamin" evidence="4">
    <location>
        <begin position="1281"/>
        <end position="1353"/>
    </location>
</feature>
<dbReference type="SUPFAM" id="SSF47576">
    <property type="entry name" value="Calponin-homology domain, CH-domain"/>
    <property type="match status" value="2"/>
</dbReference>
<feature type="repeat" description="Filamin" evidence="4">
    <location>
        <begin position="343"/>
        <end position="414"/>
    </location>
</feature>
<dbReference type="InterPro" id="IPR001298">
    <property type="entry name" value="Filamin/ABP280_rpt"/>
</dbReference>
<dbReference type="OMA" id="NENSHID"/>
<feature type="repeat" description="Filamin" evidence="4">
    <location>
        <begin position="723"/>
        <end position="800"/>
    </location>
</feature>
<name>A0A226DM90_FOLCA</name>
<reference evidence="7 8" key="1">
    <citation type="submission" date="2015-12" db="EMBL/GenBank/DDBJ databases">
        <title>The genome of Folsomia candida.</title>
        <authorList>
            <person name="Faddeeva A."/>
            <person name="Derks M.F."/>
            <person name="Anvar Y."/>
            <person name="Smit S."/>
            <person name="Van Straalen N."/>
            <person name="Roelofs D."/>
        </authorList>
    </citation>
    <scope>NUCLEOTIDE SEQUENCE [LARGE SCALE GENOMIC DNA]</scope>
    <source>
        <strain evidence="7 8">VU population</strain>
        <tissue evidence="7">Whole body</tissue>
    </source>
</reference>
<feature type="repeat" description="Filamin" evidence="4">
    <location>
        <begin position="423"/>
        <end position="502"/>
    </location>
</feature>
<evidence type="ECO:0000259" key="6">
    <source>
        <dbReference type="PROSITE" id="PS50021"/>
    </source>
</evidence>
<dbReference type="InterPro" id="IPR044801">
    <property type="entry name" value="Filamin"/>
</dbReference>
<dbReference type="InterPro" id="IPR013783">
    <property type="entry name" value="Ig-like_fold"/>
</dbReference>
<feature type="repeat" description="Filamin" evidence="4">
    <location>
        <begin position="1107"/>
        <end position="1173"/>
    </location>
</feature>
<feature type="domain" description="Calponin-homology (CH)" evidence="6">
    <location>
        <begin position="148"/>
        <end position="251"/>
    </location>
</feature>
<dbReference type="PROSITE" id="PS50194">
    <property type="entry name" value="FILAMIN_REPEAT"/>
    <property type="match status" value="15"/>
</dbReference>
<dbReference type="InterPro" id="IPR036872">
    <property type="entry name" value="CH_dom_sf"/>
</dbReference>
<comment type="similarity">
    <text evidence="1">Belongs to the filamin family.</text>
</comment>
<feature type="compositionally biased region" description="Polar residues" evidence="5">
    <location>
        <begin position="677"/>
        <end position="707"/>
    </location>
</feature>
<sequence length="2123" mass="227810">MLDPEENRISAVGLLARSPEGHAAKGMQIKGNEDLWIEIQAHTFRNWVNEHLRPLGLSVNDLATDLCDGTCLCALVEALQKRTLRKIHKPQNQHQMLENVTRALDAISSDGVKLVNIGNVDIVNGNLKLILGLIWSLIVRYQIGRSKFPPKKLMLAWLRSVLPENEINNLTTDWRSGKNLSALVDYCRPGLIPNWRALNEHDGEKNCRVAMEVAKKELGVPIVLDPEYLASPHLDELSGMTYLSYFMKENGPGFRTTLNWVRNQIPHRHVSNFTTDWNNGEILCELVRSLGGPVPGMDNMSLEQDQWESNISMGMKGGEKLGVTSILRPKDMADPAVDHLGISFRVECLEEEIHHREIVVEVKGPSGHLDARINLAPDGGHGKGTFTATDIGIHEIVVKYQGEPVVGSPLKCRVVPRLSEISYSTGLAPCAVGSIVEVLVNPQDPSGAKLEYMEVVALSPSGNSRPCTVNKVVDGFAATFKPEEPGEWKVTVLYKEKDIQGSIPYNTEYIADGVKRILLPVLHAGKHRNLCIIYTNSIPGSPFSLRVGSSRSRRHKEGTPPVHGKTRSFDTDYSFARAGSHSPFAANYSGAKHVSSGSQSFDAATSRSTKETTTKSALQDTTDAVHHRLKYGGGLPTSSNKDLLSSKLVSTRISDENLSSASAMKSFSESTRHHHNQSMMNSSAKSSTLHEQFEKSSSAHQQYHGSPSFGNYNGNGYHGDLVVEGDGLGVVLINSSVVVTITSEFGQTSLDNIRVDVVGPSRKPLSYRLLEEGSGQFVLEFIPSDVGSHYVDINVAGRRLSAVAKVYNSSEIKVLDVSPGVVGQTVQFKVDAKDAGEGQLEISINDGELPNQVRVLGGGCCLVSFTPEQAKPHAIDIKFNQETIPGCPIICQISRFHIAVDGSSSAELAVAVKGPSGDLPVKVSGSVRSGFTAEFTPIEVGPHSITVHHNGVPAPGTPFTSKAYDAKRVYVSPVPRGALGRSIQFTVDASQAGEGNLEITIGARGRNVPTQVHPQGGARFNVSFVPLEPVDHTVTVTFNKEPVPGPGALIVPTQVLERGKNLFGVEFNPKTPGEHRITVSIKGVPASGSPFACKVYDVGSIRVKDTEKGIVGKPVTFLVETSKAGPGNLEVTVNGGQVPTSAQGSRYRNAKPHMIELRFNNEDVPGSPFRCEVIDASKVVLKGDGLEKVPVGKRATFTIEPEGKPGFPEVKVTGPAKNVVHSSIQTPSDNKFLGEYVPLEVGDHTVDVSIGGVVVPGSPFLVKAYDASKVRVTDITPGIRGKPVYFSIDASGGGAGNLEIIVSVGGRNVPNYVQAEGNAKFKVNFRPQEAAPHFISVRFNGESVPSSPFACRVTDTEKATVTGPALKSAAVNQPASLTVDPQGADVTNCNVMVLTPSLLHLPINITGALPNKVQAGFTPTEVGPHSITVSLDGEPISGSPFNCNVYDVSKVHEETQRGGKCLREEISGEEIVRGGKCTREETSGRGWAGAYEGEEMSGRNSPITRKSHIFLILVSARSRGLYDVTFIPQEATTHFVNITFNENDVPGSPFECAIEESYSTVNGGSGLELESISDSSLLQHGIISTGLDPVIAGTMAYVDLEKRGSGTPKVSVIGPDGASTLKIKTRVLPSGYVRAEFTPDRVGTYEINVLEGSKALMLPNPLRARVFGKCYQQRDGNLRAEFTPGSPGNHEVAVYHRSKMVKGSPFICHVYDPQKVLMGSIPTSMTVGQCITLPIDVSQAGEALLESDVTGPEGLPKPLFPVMDERHGENVLKFVPRRPGKYKVMLHYGGEPVPGCPIVIQAEEAGAAKSEGTGLHSAHVGKTAMFQIFGPGLPGVPSVTVEGPDSVARCDVKRVSTSDKEAGHFQASYVPSEVASQAGLGPAQVSLSSSDVDVPVTVQPLGGGIYKGIYVPRIPGNYELNVLWGGKPVPGCPMTVQIGAIGDSSKVICTGDGLRVGTVGKDILPPYLDHVPGSPFNLKVVGLPDASKVKVYGPGIEHGVLATFQSRFICDTRGAGAGQLTVRVRGPKGAFRVEMQRESQKDRTILCKFDPTEPGDYRVEVRWAGEDVPGSPFSVMIFDTQEELHHFLNYQGVSPGPGAASEFYGSTGYSMGQMSWRGSQAQL</sequence>
<dbReference type="InterPro" id="IPR001589">
    <property type="entry name" value="Actinin_actin-bd_CS"/>
</dbReference>
<gene>
    <name evidence="7" type="ORF">Fcan01_18574</name>
</gene>
<dbReference type="Gene3D" id="1.10.418.10">
    <property type="entry name" value="Calponin-like domain"/>
    <property type="match status" value="3"/>
</dbReference>
<feature type="repeat" description="Filamin" evidence="4">
    <location>
        <begin position="1981"/>
        <end position="2077"/>
    </location>
</feature>
<dbReference type="PROSITE" id="PS50021">
    <property type="entry name" value="CH"/>
    <property type="match status" value="2"/>
</dbReference>
<comment type="caution">
    <text evidence="7">The sequence shown here is derived from an EMBL/GenBank/DDBJ whole genome shotgun (WGS) entry which is preliminary data.</text>
</comment>
<dbReference type="GO" id="GO:0030036">
    <property type="term" value="P:actin cytoskeleton organization"/>
    <property type="evidence" value="ECO:0007669"/>
    <property type="project" value="InterPro"/>
</dbReference>
<dbReference type="EMBL" id="LNIX01000015">
    <property type="protein sequence ID" value="OXA46333.1"/>
    <property type="molecule type" value="Genomic_DNA"/>
</dbReference>
<dbReference type="SMART" id="SM00033">
    <property type="entry name" value="CH"/>
    <property type="match status" value="3"/>
</dbReference>
<dbReference type="InterPro" id="IPR001715">
    <property type="entry name" value="CH_dom"/>
</dbReference>
<dbReference type="InterPro" id="IPR017868">
    <property type="entry name" value="Filamin/ABP280_repeat-like"/>
</dbReference>
<evidence type="ECO:0000256" key="1">
    <source>
        <dbReference type="ARBA" id="ARBA00009238"/>
    </source>
</evidence>
<dbReference type="Proteomes" id="UP000198287">
    <property type="component" value="Unassembled WGS sequence"/>
</dbReference>
<dbReference type="SMART" id="SM00557">
    <property type="entry name" value="IG_FLMN"/>
    <property type="match status" value="13"/>
</dbReference>
<dbReference type="SUPFAM" id="SSF81296">
    <property type="entry name" value="E set domains"/>
    <property type="match status" value="18"/>
</dbReference>
<evidence type="ECO:0000256" key="5">
    <source>
        <dbReference type="SAM" id="MobiDB-lite"/>
    </source>
</evidence>
<feature type="region of interest" description="Disordered" evidence="5">
    <location>
        <begin position="594"/>
        <end position="624"/>
    </location>
</feature>
<dbReference type="InterPro" id="IPR014756">
    <property type="entry name" value="Ig_E-set"/>
</dbReference>
<accession>A0A226DM90</accession>
<dbReference type="GO" id="GO:0051015">
    <property type="term" value="F:actin filament binding"/>
    <property type="evidence" value="ECO:0007669"/>
    <property type="project" value="InterPro"/>
</dbReference>
<feature type="compositionally biased region" description="Low complexity" evidence="5">
    <location>
        <begin position="659"/>
        <end position="669"/>
    </location>
</feature>
<protein>
    <submittedName>
        <fullName evidence="7">Filamin-C</fullName>
    </submittedName>
</protein>
<keyword evidence="3" id="KW-0009">Actin-binding</keyword>
<keyword evidence="2" id="KW-0677">Repeat</keyword>
<feature type="repeat" description="Filamin" evidence="4">
    <location>
        <begin position="1800"/>
        <end position="1938"/>
    </location>
</feature>
<dbReference type="OrthoDB" id="18740at2759"/>
<feature type="repeat" description="Filamin" evidence="4">
    <location>
        <begin position="1171"/>
        <end position="1264"/>
    </location>
</feature>
<evidence type="ECO:0000313" key="8">
    <source>
        <dbReference type="Proteomes" id="UP000198287"/>
    </source>
</evidence>
<evidence type="ECO:0000256" key="3">
    <source>
        <dbReference type="ARBA" id="ARBA00023203"/>
    </source>
</evidence>
<feature type="repeat" description="Filamin" evidence="4">
    <location>
        <begin position="1351"/>
        <end position="1445"/>
    </location>
</feature>
<dbReference type="FunFam" id="2.60.40.10:FF:001473">
    <property type="entry name" value="Jitterbug, isoform C"/>
    <property type="match status" value="1"/>
</dbReference>
<dbReference type="FunFam" id="1.10.418.10:FF:000068">
    <property type="entry name" value="Putative Filamin-A"/>
    <property type="match status" value="1"/>
</dbReference>
<proteinExistence type="inferred from homology"/>
<feature type="repeat" description="Filamin" evidence="4">
    <location>
        <begin position="968"/>
        <end position="1095"/>
    </location>
</feature>
<dbReference type="CDD" id="cd21227">
    <property type="entry name" value="CH_jitterbug-like_rpt1"/>
    <property type="match status" value="1"/>
</dbReference>
<dbReference type="PANTHER" id="PTHR38537:SF13">
    <property type="entry name" value="JITTERBUG, ISOFORM N"/>
    <property type="match status" value="1"/>
</dbReference>
<dbReference type="Pfam" id="PF00307">
    <property type="entry name" value="CH"/>
    <property type="match status" value="3"/>
</dbReference>
<feature type="region of interest" description="Disordered" evidence="5">
    <location>
        <begin position="659"/>
        <end position="707"/>
    </location>
</feature>
<dbReference type="FunFam" id="2.60.40.10:FF:001145">
    <property type="entry name" value="Jitterbug, isoform I"/>
    <property type="match status" value="1"/>
</dbReference>
<feature type="repeat" description="Filamin" evidence="4">
    <location>
        <begin position="894"/>
        <end position="963"/>
    </location>
</feature>
<evidence type="ECO:0000256" key="4">
    <source>
        <dbReference type="PROSITE-ProRule" id="PRU00087"/>
    </source>
</evidence>